<feature type="chain" id="PRO_5013337001" description="Calcineurin-like phosphoesterase domain-containing protein" evidence="1">
    <location>
        <begin position="27"/>
        <end position="396"/>
    </location>
</feature>
<proteinExistence type="predicted"/>
<accession>A0A1M6ZCG0</accession>
<evidence type="ECO:0008006" key="4">
    <source>
        <dbReference type="Google" id="ProtNLM"/>
    </source>
</evidence>
<dbReference type="AlphaFoldDB" id="A0A1M6ZCG0"/>
<keyword evidence="3" id="KW-1185">Reference proteome</keyword>
<dbReference type="InterPro" id="IPR029052">
    <property type="entry name" value="Metallo-depent_PP-like"/>
</dbReference>
<dbReference type="Proteomes" id="UP000184111">
    <property type="component" value="Unassembled WGS sequence"/>
</dbReference>
<reference evidence="2 3" key="1">
    <citation type="submission" date="2016-11" db="EMBL/GenBank/DDBJ databases">
        <authorList>
            <person name="Jaros S."/>
            <person name="Januszkiewicz K."/>
            <person name="Wedrychowicz H."/>
        </authorList>
    </citation>
    <scope>NUCLEOTIDE SEQUENCE [LARGE SCALE GENOMIC DNA]</scope>
    <source>
        <strain evidence="2 3">CGMCC 4.2025</strain>
    </source>
</reference>
<sequence>MKRRSFAAVGVALALSVIPAATTADASDFGHGTRAPFTLAVYGDAPYGTSPTDTSEFDATPAFIANVNADPDVSGVIHVGDIHSGKQYCTAAYDRSVAALWKTFADPLVYTPGDNEWADCHKVAEGGGTYNPATGQIDPVLDPATGKPVDHASGNPVANLDLVRQSFFPKPGHTLGSGTLRVLSQAQVPDRAHPEDARYVENVLWVKNGTLFVTVDVPGGSNNDADPWYGAPTASQQQLDEAAHRTAADVRWLDTAFALAKVGGVSSVVVATQADMWDLDGKPAAHVANYEPVVSSLARHTTAFGKPVLLLVGDSHVYRSDDPLAQGAPCTGDADVCAYDAWNSHPSYDVTNFHRIVVHGSTTPLEWLKLTVTPGAHRLTTATSFGPFTWSRVTEN</sequence>
<protein>
    <recommendedName>
        <fullName evidence="4">Calcineurin-like phosphoesterase domain-containing protein</fullName>
    </recommendedName>
</protein>
<feature type="signal peptide" evidence="1">
    <location>
        <begin position="1"/>
        <end position="26"/>
    </location>
</feature>
<gene>
    <name evidence="2" type="ORF">SAMN05216499_103287</name>
</gene>
<dbReference type="RefSeq" id="WP_200804357.1">
    <property type="nucleotide sequence ID" value="NZ_FRBI01000003.1"/>
</dbReference>
<dbReference type="EMBL" id="FRBI01000003">
    <property type="protein sequence ID" value="SHL28168.1"/>
    <property type="molecule type" value="Genomic_DNA"/>
</dbReference>
<evidence type="ECO:0000313" key="2">
    <source>
        <dbReference type="EMBL" id="SHL28168.1"/>
    </source>
</evidence>
<name>A0A1M6ZCG0_9ACTN</name>
<dbReference type="SUPFAM" id="SSF56300">
    <property type="entry name" value="Metallo-dependent phosphatases"/>
    <property type="match status" value="1"/>
</dbReference>
<evidence type="ECO:0000313" key="3">
    <source>
        <dbReference type="Proteomes" id="UP000184111"/>
    </source>
</evidence>
<dbReference type="STRING" id="310782.SAMN05216499_103287"/>
<keyword evidence="1" id="KW-0732">Signal</keyword>
<evidence type="ECO:0000256" key="1">
    <source>
        <dbReference type="SAM" id="SignalP"/>
    </source>
</evidence>
<organism evidence="2 3">
    <name type="scientific">Actinacidiphila paucisporea</name>
    <dbReference type="NCBI Taxonomy" id="310782"/>
    <lineage>
        <taxon>Bacteria</taxon>
        <taxon>Bacillati</taxon>
        <taxon>Actinomycetota</taxon>
        <taxon>Actinomycetes</taxon>
        <taxon>Kitasatosporales</taxon>
        <taxon>Streptomycetaceae</taxon>
        <taxon>Actinacidiphila</taxon>
    </lineage>
</organism>